<dbReference type="GeneID" id="98151488"/>
<organism evidence="2 3">
    <name type="scientific">Aspergillus pseudodeflectus</name>
    <dbReference type="NCBI Taxonomy" id="176178"/>
    <lineage>
        <taxon>Eukaryota</taxon>
        <taxon>Fungi</taxon>
        <taxon>Dikarya</taxon>
        <taxon>Ascomycota</taxon>
        <taxon>Pezizomycotina</taxon>
        <taxon>Eurotiomycetes</taxon>
        <taxon>Eurotiomycetidae</taxon>
        <taxon>Eurotiales</taxon>
        <taxon>Aspergillaceae</taxon>
        <taxon>Aspergillus</taxon>
        <taxon>Aspergillus subgen. Nidulantes</taxon>
    </lineage>
</organism>
<dbReference type="RefSeq" id="XP_070896694.1">
    <property type="nucleotide sequence ID" value="XM_071036324.1"/>
</dbReference>
<gene>
    <name evidence="2" type="ORF">BJX68DRAFT_132674</name>
</gene>
<evidence type="ECO:0000313" key="3">
    <source>
        <dbReference type="Proteomes" id="UP001610444"/>
    </source>
</evidence>
<accession>A0ABR4JZS8</accession>
<sequence>MRSCSWQDYRANCGGWEETFNGLEGSGAGSLARSSSTLRKRNKDKARGDMGSCYYPAFLTANWQVFSRVRWRDDLQRPGQWGRVESLECVHPGSRGSSLPMGIVSNMSGFRAVQDDGMLGLPVEHRRTPMSNHSSRTRAESSQRRLSAGCLIDNAGHRIPQGPEFDTRH</sequence>
<evidence type="ECO:0000256" key="1">
    <source>
        <dbReference type="SAM" id="MobiDB-lite"/>
    </source>
</evidence>
<name>A0ABR4JZS8_9EURO</name>
<feature type="region of interest" description="Disordered" evidence="1">
    <location>
        <begin position="124"/>
        <end position="145"/>
    </location>
</feature>
<dbReference type="Proteomes" id="UP001610444">
    <property type="component" value="Unassembled WGS sequence"/>
</dbReference>
<protein>
    <submittedName>
        <fullName evidence="2">Uncharacterized protein</fullName>
    </submittedName>
</protein>
<reference evidence="2 3" key="1">
    <citation type="submission" date="2024-07" db="EMBL/GenBank/DDBJ databases">
        <title>Section-level genome sequencing and comparative genomics of Aspergillus sections Usti and Cavernicolus.</title>
        <authorList>
            <consortium name="Lawrence Berkeley National Laboratory"/>
            <person name="Nybo J.L."/>
            <person name="Vesth T.C."/>
            <person name="Theobald S."/>
            <person name="Frisvad J.C."/>
            <person name="Larsen T.O."/>
            <person name="Kjaerboelling I."/>
            <person name="Rothschild-Mancinelli K."/>
            <person name="Lyhne E.K."/>
            <person name="Kogle M.E."/>
            <person name="Barry K."/>
            <person name="Clum A."/>
            <person name="Na H."/>
            <person name="Ledsgaard L."/>
            <person name="Lin J."/>
            <person name="Lipzen A."/>
            <person name="Kuo A."/>
            <person name="Riley R."/>
            <person name="Mondo S."/>
            <person name="LaButti K."/>
            <person name="Haridas S."/>
            <person name="Pangalinan J."/>
            <person name="Salamov A.A."/>
            <person name="Simmons B.A."/>
            <person name="Magnuson J.K."/>
            <person name="Chen J."/>
            <person name="Drula E."/>
            <person name="Henrissat B."/>
            <person name="Wiebenga A."/>
            <person name="Lubbers R.J."/>
            <person name="Gomes A.C."/>
            <person name="Macurrencykelacurrency M.R."/>
            <person name="Stajich J."/>
            <person name="Grigoriev I.V."/>
            <person name="Mortensen U.H."/>
            <person name="De vries R.P."/>
            <person name="Baker S.E."/>
            <person name="Andersen M.R."/>
        </authorList>
    </citation>
    <scope>NUCLEOTIDE SEQUENCE [LARGE SCALE GENOMIC DNA]</scope>
    <source>
        <strain evidence="2 3">CBS 756.74</strain>
    </source>
</reference>
<evidence type="ECO:0000313" key="2">
    <source>
        <dbReference type="EMBL" id="KAL2845560.1"/>
    </source>
</evidence>
<proteinExistence type="predicted"/>
<dbReference type="EMBL" id="JBFXLR010000036">
    <property type="protein sequence ID" value="KAL2845560.1"/>
    <property type="molecule type" value="Genomic_DNA"/>
</dbReference>
<keyword evidence="3" id="KW-1185">Reference proteome</keyword>
<comment type="caution">
    <text evidence="2">The sequence shown here is derived from an EMBL/GenBank/DDBJ whole genome shotgun (WGS) entry which is preliminary data.</text>
</comment>